<accession>A0A2T1KP61</accession>
<dbReference type="Gene3D" id="3.30.70.100">
    <property type="match status" value="1"/>
</dbReference>
<dbReference type="SUPFAM" id="SSF54909">
    <property type="entry name" value="Dimeric alpha+beta barrel"/>
    <property type="match status" value="1"/>
</dbReference>
<dbReference type="Pfam" id="PF09448">
    <property type="entry name" value="MmlI"/>
    <property type="match status" value="1"/>
</dbReference>
<dbReference type="GO" id="GO:0016853">
    <property type="term" value="F:isomerase activity"/>
    <property type="evidence" value="ECO:0007669"/>
    <property type="project" value="UniProtKB-KW"/>
</dbReference>
<dbReference type="EMBL" id="PXNP01000019">
    <property type="protein sequence ID" value="PSF11939.1"/>
    <property type="molecule type" value="Genomic_DNA"/>
</dbReference>
<reference evidence="2 3" key="1">
    <citation type="submission" date="2018-03" db="EMBL/GenBank/DDBJ databases">
        <title>Marinobacter brunus sp. nov., a marine bacterium of Gamma-proteobacteria isolated from the surface seawater of the South China Sea.</title>
        <authorList>
            <person name="Cheng H."/>
            <person name="Wu Y.-H."/>
            <person name="Xamxidin M."/>
            <person name="Xu X.-W."/>
        </authorList>
    </citation>
    <scope>NUCLEOTIDE SEQUENCE [LARGE SCALE GENOMIC DNA]</scope>
    <source>
        <strain evidence="2 3">NH169-3</strain>
    </source>
</reference>
<evidence type="ECO:0000313" key="2">
    <source>
        <dbReference type="EMBL" id="PSF11939.1"/>
    </source>
</evidence>
<keyword evidence="2" id="KW-0413">Isomerase</keyword>
<gene>
    <name evidence="2" type="ORF">C7H09_05115</name>
</gene>
<proteinExistence type="predicted"/>
<comment type="caution">
    <text evidence="2">The sequence shown here is derived from an EMBL/GenBank/DDBJ whole genome shotgun (WGS) entry which is preliminary data.</text>
</comment>
<feature type="domain" description="4-Methylmuconolactone methyl-isomerase" evidence="1">
    <location>
        <begin position="1"/>
        <end position="105"/>
    </location>
</feature>
<dbReference type="AlphaFoldDB" id="A0A2T1KP61"/>
<evidence type="ECO:0000259" key="1">
    <source>
        <dbReference type="Pfam" id="PF09448"/>
    </source>
</evidence>
<dbReference type="Proteomes" id="UP000239866">
    <property type="component" value="Unassembled WGS sequence"/>
</dbReference>
<organism evidence="2 3">
    <name type="scientific">Marinobacter fuscus</name>
    <dbReference type="NCBI Taxonomy" id="2109942"/>
    <lineage>
        <taxon>Bacteria</taxon>
        <taxon>Pseudomonadati</taxon>
        <taxon>Pseudomonadota</taxon>
        <taxon>Gammaproteobacteria</taxon>
        <taxon>Pseudomonadales</taxon>
        <taxon>Marinobacteraceae</taxon>
        <taxon>Marinobacter</taxon>
    </lineage>
</organism>
<dbReference type="OrthoDB" id="6778120at2"/>
<evidence type="ECO:0000313" key="3">
    <source>
        <dbReference type="Proteomes" id="UP000239866"/>
    </source>
</evidence>
<dbReference type="InterPro" id="IPR018566">
    <property type="entry name" value="MeMu_Me-Isoase"/>
</dbReference>
<name>A0A2T1KP61_9GAMM</name>
<keyword evidence="3" id="KW-1185">Reference proteome</keyword>
<sequence>MIRIVYLLVRPEHMSPEKFAEECRVHYDMSHDVPALYKYEVRLVDREPKDTHVPYLGVGPFDAVAECWFESEEKYQEYLKSSVRKQWFEHGKSFIGKLKPIITRDVH</sequence>
<dbReference type="RefSeq" id="WP_106761533.1">
    <property type="nucleotide sequence ID" value="NZ_PXNP01000019.1"/>
</dbReference>
<dbReference type="InterPro" id="IPR011008">
    <property type="entry name" value="Dimeric_a/b-barrel"/>
</dbReference>
<protein>
    <submittedName>
        <fullName evidence="2">4-methylmuconolactone methylisomerase</fullName>
    </submittedName>
</protein>